<dbReference type="OrthoDB" id="3311037at2"/>
<evidence type="ECO:0000259" key="5">
    <source>
        <dbReference type="PROSITE" id="PS50893"/>
    </source>
</evidence>
<comment type="caution">
    <text evidence="6">The sequence shown here is derived from an EMBL/GenBank/DDBJ whole genome shotgun (WGS) entry which is preliminary data.</text>
</comment>
<dbReference type="PANTHER" id="PTHR43790">
    <property type="entry name" value="CARBOHYDRATE TRANSPORT ATP-BINDING PROTEIN MG119-RELATED"/>
    <property type="match status" value="1"/>
</dbReference>
<keyword evidence="7" id="KW-1185">Reference proteome</keyword>
<protein>
    <submittedName>
        <fullName evidence="6">ABC transporter ATP-binding protein</fullName>
    </submittedName>
</protein>
<feature type="domain" description="ABC transporter" evidence="5">
    <location>
        <begin position="20"/>
        <end position="251"/>
    </location>
</feature>
<evidence type="ECO:0000256" key="4">
    <source>
        <dbReference type="ARBA" id="ARBA00022840"/>
    </source>
</evidence>
<dbReference type="Proteomes" id="UP000276542">
    <property type="component" value="Unassembled WGS sequence"/>
</dbReference>
<dbReference type="RefSeq" id="WP_120061463.1">
    <property type="nucleotide sequence ID" value="NZ_QYRP01000002.1"/>
</dbReference>
<name>A0A3A5HA31_9ACTN</name>
<dbReference type="PROSITE" id="PS00211">
    <property type="entry name" value="ABC_TRANSPORTER_1"/>
    <property type="match status" value="1"/>
</dbReference>
<keyword evidence="2" id="KW-0677">Repeat</keyword>
<keyword evidence="3" id="KW-0547">Nucleotide-binding</keyword>
<dbReference type="AlphaFoldDB" id="A0A3A5HA31"/>
<dbReference type="InterPro" id="IPR003593">
    <property type="entry name" value="AAA+_ATPase"/>
</dbReference>
<keyword evidence="4 6" id="KW-0067">ATP-binding</keyword>
<accession>A0A3A5HA31</accession>
<evidence type="ECO:0000313" key="6">
    <source>
        <dbReference type="EMBL" id="RJS47499.1"/>
    </source>
</evidence>
<dbReference type="GO" id="GO:0005524">
    <property type="term" value="F:ATP binding"/>
    <property type="evidence" value="ECO:0007669"/>
    <property type="project" value="UniProtKB-KW"/>
</dbReference>
<evidence type="ECO:0000256" key="3">
    <source>
        <dbReference type="ARBA" id="ARBA00022741"/>
    </source>
</evidence>
<feature type="domain" description="ABC transporter" evidence="5">
    <location>
        <begin position="282"/>
        <end position="525"/>
    </location>
</feature>
<dbReference type="PROSITE" id="PS50893">
    <property type="entry name" value="ABC_TRANSPORTER_2"/>
    <property type="match status" value="2"/>
</dbReference>
<dbReference type="InterPro" id="IPR003439">
    <property type="entry name" value="ABC_transporter-like_ATP-bd"/>
</dbReference>
<organism evidence="6 7">
    <name type="scientific">Nocardioides cavernaquae</name>
    <dbReference type="NCBI Taxonomy" id="2321396"/>
    <lineage>
        <taxon>Bacteria</taxon>
        <taxon>Bacillati</taxon>
        <taxon>Actinomycetota</taxon>
        <taxon>Actinomycetes</taxon>
        <taxon>Propionibacteriales</taxon>
        <taxon>Nocardioidaceae</taxon>
        <taxon>Nocardioides</taxon>
    </lineage>
</organism>
<dbReference type="InterPro" id="IPR017871">
    <property type="entry name" value="ABC_transporter-like_CS"/>
</dbReference>
<dbReference type="SMART" id="SM00382">
    <property type="entry name" value="AAA"/>
    <property type="match status" value="2"/>
</dbReference>
<evidence type="ECO:0000313" key="7">
    <source>
        <dbReference type="Proteomes" id="UP000276542"/>
    </source>
</evidence>
<evidence type="ECO:0000256" key="1">
    <source>
        <dbReference type="ARBA" id="ARBA00022448"/>
    </source>
</evidence>
<dbReference type="Pfam" id="PF00005">
    <property type="entry name" value="ABC_tran"/>
    <property type="match status" value="2"/>
</dbReference>
<dbReference type="InterPro" id="IPR027417">
    <property type="entry name" value="P-loop_NTPase"/>
</dbReference>
<reference evidence="7" key="1">
    <citation type="submission" date="2018-09" db="EMBL/GenBank/DDBJ databases">
        <authorList>
            <person name="Zhu H."/>
        </authorList>
    </citation>
    <scope>NUCLEOTIDE SEQUENCE [LARGE SCALE GENOMIC DNA]</scope>
    <source>
        <strain evidence="7">K1W22B-1</strain>
    </source>
</reference>
<keyword evidence="1" id="KW-0813">Transport</keyword>
<dbReference type="CDD" id="cd03216">
    <property type="entry name" value="ABC_Carb_Monos_I"/>
    <property type="match status" value="1"/>
</dbReference>
<dbReference type="SUPFAM" id="SSF52540">
    <property type="entry name" value="P-loop containing nucleoside triphosphate hydrolases"/>
    <property type="match status" value="2"/>
</dbReference>
<dbReference type="Gene3D" id="3.40.50.300">
    <property type="entry name" value="P-loop containing nucleotide triphosphate hydrolases"/>
    <property type="match status" value="2"/>
</dbReference>
<dbReference type="PANTHER" id="PTHR43790:SF9">
    <property type="entry name" value="GALACTOFURANOSE TRANSPORTER ATP-BINDING PROTEIN YTFR"/>
    <property type="match status" value="1"/>
</dbReference>
<dbReference type="GO" id="GO:0016887">
    <property type="term" value="F:ATP hydrolysis activity"/>
    <property type="evidence" value="ECO:0007669"/>
    <property type="project" value="InterPro"/>
</dbReference>
<proteinExistence type="predicted"/>
<gene>
    <name evidence="6" type="ORF">D4739_15625</name>
</gene>
<evidence type="ECO:0000256" key="2">
    <source>
        <dbReference type="ARBA" id="ARBA00022737"/>
    </source>
</evidence>
<dbReference type="InterPro" id="IPR050107">
    <property type="entry name" value="ABC_carbohydrate_import_ATPase"/>
</dbReference>
<dbReference type="EMBL" id="QYRP01000002">
    <property type="protein sequence ID" value="RJS47499.1"/>
    <property type="molecule type" value="Genomic_DNA"/>
</dbReference>
<sequence length="527" mass="55261">MSDLAPGHPPAPAPRGPLALELRGVSREFGAVTALRDVSLRVSPGTVHAVLGENGAGKSTLCNIVYGALPPTRGEMVRFGQSYAPGSPAHALAGGVAMVHQHFSLLPNLSVRDNLLLGAWTQSARRRTLRAVDRARDSFGVEVDLDAHVGAMSLGARQQVEIVKALLREPELVLFDEPTAVLSATEIDRFLAISTALARAGTAVVLVTHKLAEVRAVSDEFTVLRHGSVAGSGRVAEASSDDIIDMIMGRQVAELDGVLAATLGVADPTAASTGRTPGPVVLTVDGLTVRDEAGAVRVDDVDLELRAGEIVGVAGVEGNGQSELVAAISGSLPVTAGRVVLGDREITDLEPGDRNALGLAVIPEDRHHEAIIGDLGITENLLLDRLDEFRSPRGLDRKAMDREAARLMQEYDVRAAGPRARLSTLSGGNQQKVVLARELSRDSLQCVVAAEPTRGLDLGAVDAVVTRLREAADGGAGVLVVSSELPELFALCDRILVAYRGSIHGQVHVADPDAHDAVARLMMGEPA</sequence>
<dbReference type="CDD" id="cd03215">
    <property type="entry name" value="ABC_Carb_Monos_II"/>
    <property type="match status" value="1"/>
</dbReference>